<name>A0A401GV60_9APHY</name>
<protein>
    <submittedName>
        <fullName evidence="1">Uncharacterized protein</fullName>
    </submittedName>
</protein>
<dbReference type="EMBL" id="BFAD01000008">
    <property type="protein sequence ID" value="GBE86108.1"/>
    <property type="molecule type" value="Genomic_DNA"/>
</dbReference>
<dbReference type="RefSeq" id="XP_027617021.1">
    <property type="nucleotide sequence ID" value="XM_027761220.1"/>
</dbReference>
<dbReference type="AlphaFoldDB" id="A0A401GV60"/>
<evidence type="ECO:0000313" key="1">
    <source>
        <dbReference type="EMBL" id="GBE86108.1"/>
    </source>
</evidence>
<proteinExistence type="predicted"/>
<accession>A0A401GV60</accession>
<gene>
    <name evidence="1" type="ORF">SCP_0806320</name>
</gene>
<organism evidence="1 2">
    <name type="scientific">Sparassis crispa</name>
    <dbReference type="NCBI Taxonomy" id="139825"/>
    <lineage>
        <taxon>Eukaryota</taxon>
        <taxon>Fungi</taxon>
        <taxon>Dikarya</taxon>
        <taxon>Basidiomycota</taxon>
        <taxon>Agaricomycotina</taxon>
        <taxon>Agaricomycetes</taxon>
        <taxon>Polyporales</taxon>
        <taxon>Sparassidaceae</taxon>
        <taxon>Sparassis</taxon>
    </lineage>
</organism>
<keyword evidence="2" id="KW-1185">Reference proteome</keyword>
<evidence type="ECO:0000313" key="2">
    <source>
        <dbReference type="Proteomes" id="UP000287166"/>
    </source>
</evidence>
<sequence>MTGWSRVWQLRTSSAPAVWSESQDILKMNDGGSAVGIAVAPYLTGPQPGSYSNNFALCSRVAAAPFPTSIFCGGESLRYEDMDGVVLDRLVRSTHHTPAPFGPYFNVQSWKISRLLPHTRLFGGVNPGSTLQTIFGTDALHTTRISTLEASLYAICVAPPRPPAALPHLWFVPFSSANETPFE</sequence>
<dbReference type="GeneID" id="38783025"/>
<comment type="caution">
    <text evidence="1">The sequence shown here is derived from an EMBL/GenBank/DDBJ whole genome shotgun (WGS) entry which is preliminary data.</text>
</comment>
<dbReference type="InParanoid" id="A0A401GV60"/>
<dbReference type="Proteomes" id="UP000287166">
    <property type="component" value="Unassembled WGS sequence"/>
</dbReference>
<reference evidence="1 2" key="1">
    <citation type="journal article" date="2018" name="Sci. Rep.">
        <title>Genome sequence of the cauliflower mushroom Sparassis crispa (Hanabiratake) and its association with beneficial usage.</title>
        <authorList>
            <person name="Kiyama R."/>
            <person name="Furutani Y."/>
            <person name="Kawaguchi K."/>
            <person name="Nakanishi T."/>
        </authorList>
    </citation>
    <scope>NUCLEOTIDE SEQUENCE [LARGE SCALE GENOMIC DNA]</scope>
</reference>